<dbReference type="Gramene" id="PGSC0003DMT400043376">
    <property type="protein sequence ID" value="PGSC0003DMT400043376"/>
    <property type="gene ID" value="PGSC0003DMG400016840"/>
</dbReference>
<sequence>MIDQFEGVDTTIPSRDLETSQKRILLMLLKQGISIQDSSVMGRKMLAGARRIHHQEELPLLSSIPTMKSIFPS</sequence>
<dbReference type="HOGENOM" id="CLU_2709702_0_0_1"/>
<accession>M1BEI2</accession>
<protein>
    <submittedName>
        <fullName evidence="1">Uncharacterized protein</fullName>
    </submittedName>
</protein>
<dbReference type="Proteomes" id="UP000011115">
    <property type="component" value="Unassembled WGS sequence"/>
</dbReference>
<reference evidence="2" key="1">
    <citation type="journal article" date="2011" name="Nature">
        <title>Genome sequence and analysis of the tuber crop potato.</title>
        <authorList>
            <consortium name="The Potato Genome Sequencing Consortium"/>
        </authorList>
    </citation>
    <scope>NUCLEOTIDE SEQUENCE [LARGE SCALE GENOMIC DNA]</scope>
    <source>
        <strain evidence="2">cv. DM1-3 516 R44</strain>
    </source>
</reference>
<name>M1BEI2_SOLTU</name>
<proteinExistence type="predicted"/>
<dbReference type="PaxDb" id="4113-PGSC0003DMT400043376"/>
<organism evidence="1 2">
    <name type="scientific">Solanum tuberosum</name>
    <name type="common">Potato</name>
    <dbReference type="NCBI Taxonomy" id="4113"/>
    <lineage>
        <taxon>Eukaryota</taxon>
        <taxon>Viridiplantae</taxon>
        <taxon>Streptophyta</taxon>
        <taxon>Embryophyta</taxon>
        <taxon>Tracheophyta</taxon>
        <taxon>Spermatophyta</taxon>
        <taxon>Magnoliopsida</taxon>
        <taxon>eudicotyledons</taxon>
        <taxon>Gunneridae</taxon>
        <taxon>Pentapetalae</taxon>
        <taxon>asterids</taxon>
        <taxon>lamiids</taxon>
        <taxon>Solanales</taxon>
        <taxon>Solanaceae</taxon>
        <taxon>Solanoideae</taxon>
        <taxon>Solaneae</taxon>
        <taxon>Solanum</taxon>
    </lineage>
</organism>
<dbReference type="EnsemblPlants" id="PGSC0003DMT400043376">
    <property type="protein sequence ID" value="PGSC0003DMT400043376"/>
    <property type="gene ID" value="PGSC0003DMG400016840"/>
</dbReference>
<dbReference type="InParanoid" id="M1BEI2"/>
<keyword evidence="2" id="KW-1185">Reference proteome</keyword>
<evidence type="ECO:0000313" key="1">
    <source>
        <dbReference type="EnsemblPlants" id="PGSC0003DMT400043376"/>
    </source>
</evidence>
<dbReference type="AlphaFoldDB" id="M1BEI2"/>
<evidence type="ECO:0000313" key="2">
    <source>
        <dbReference type="Proteomes" id="UP000011115"/>
    </source>
</evidence>
<reference evidence="1" key="2">
    <citation type="submission" date="2015-06" db="UniProtKB">
        <authorList>
            <consortium name="EnsemblPlants"/>
        </authorList>
    </citation>
    <scope>IDENTIFICATION</scope>
    <source>
        <strain evidence="1">DM1-3 516 R44</strain>
    </source>
</reference>